<reference evidence="1 2" key="1">
    <citation type="submission" date="2015-08" db="EMBL/GenBank/DDBJ databases">
        <title>Genome sequencing of Penicillium nordicum.</title>
        <authorList>
            <person name="Nguyen H.D."/>
            <person name="Seifert K.A."/>
        </authorList>
    </citation>
    <scope>NUCLEOTIDE SEQUENCE [LARGE SCALE GENOMIC DNA]</scope>
    <source>
        <strain evidence="1 2">DAOMC 185683</strain>
    </source>
</reference>
<name>A0A0M8PDQ5_9EURO</name>
<proteinExistence type="predicted"/>
<accession>A0A0M8PDQ5</accession>
<keyword evidence="2" id="KW-1185">Reference proteome</keyword>
<dbReference type="OrthoDB" id="4365965at2759"/>
<dbReference type="AlphaFoldDB" id="A0A0M8PDQ5"/>
<dbReference type="EMBL" id="LHQQ01000028">
    <property type="protein sequence ID" value="KOS46524.1"/>
    <property type="molecule type" value="Genomic_DNA"/>
</dbReference>
<gene>
    <name evidence="1" type="ORF">ACN38_g2551</name>
</gene>
<evidence type="ECO:0000313" key="2">
    <source>
        <dbReference type="Proteomes" id="UP000037696"/>
    </source>
</evidence>
<comment type="caution">
    <text evidence="1">The sequence shown here is derived from an EMBL/GenBank/DDBJ whole genome shotgun (WGS) entry which is preliminary data.</text>
</comment>
<evidence type="ECO:0000313" key="1">
    <source>
        <dbReference type="EMBL" id="KOS46524.1"/>
    </source>
</evidence>
<sequence length="74" mass="8514">MAWGPLCHVMHYIYRSLVYLSVMLRYSEWSFGLVCNSPVQGQVVTLHVNHETQPSLISLCHTAHNHSALLRRHS</sequence>
<organism evidence="1 2">
    <name type="scientific">Penicillium nordicum</name>
    <dbReference type="NCBI Taxonomy" id="229535"/>
    <lineage>
        <taxon>Eukaryota</taxon>
        <taxon>Fungi</taxon>
        <taxon>Dikarya</taxon>
        <taxon>Ascomycota</taxon>
        <taxon>Pezizomycotina</taxon>
        <taxon>Eurotiomycetes</taxon>
        <taxon>Eurotiomycetidae</taxon>
        <taxon>Eurotiales</taxon>
        <taxon>Aspergillaceae</taxon>
        <taxon>Penicillium</taxon>
    </lineage>
</organism>
<protein>
    <submittedName>
        <fullName evidence="1">Uncharacterized protein</fullName>
    </submittedName>
</protein>
<dbReference type="Proteomes" id="UP000037696">
    <property type="component" value="Unassembled WGS sequence"/>
</dbReference>